<evidence type="ECO:0000259" key="1">
    <source>
        <dbReference type="PROSITE" id="PS50994"/>
    </source>
</evidence>
<dbReference type="RefSeq" id="WP_187257962.1">
    <property type="nucleotide sequence ID" value="NZ_MBUA01000028.1"/>
</dbReference>
<dbReference type="InterPro" id="IPR025948">
    <property type="entry name" value="HTH-like_dom"/>
</dbReference>
<proteinExistence type="predicted"/>
<reference evidence="2 3" key="1">
    <citation type="submission" date="2016-07" db="EMBL/GenBank/DDBJ databases">
        <title>Genome analysis of Flavihumibacter stibioxidans YS-17.</title>
        <authorList>
            <person name="Shi K."/>
            <person name="Han Y."/>
            <person name="Wang G."/>
        </authorList>
    </citation>
    <scope>NUCLEOTIDE SEQUENCE [LARGE SCALE GENOMIC DNA]</scope>
    <source>
        <strain evidence="2 3">YS-17</strain>
    </source>
</reference>
<organism evidence="2 3">
    <name type="scientific">Flavihumibacter stibioxidans</name>
    <dbReference type="NCBI Taxonomy" id="1834163"/>
    <lineage>
        <taxon>Bacteria</taxon>
        <taxon>Pseudomonadati</taxon>
        <taxon>Bacteroidota</taxon>
        <taxon>Chitinophagia</taxon>
        <taxon>Chitinophagales</taxon>
        <taxon>Chitinophagaceae</taxon>
        <taxon>Flavihumibacter</taxon>
    </lineage>
</organism>
<dbReference type="InterPro" id="IPR036397">
    <property type="entry name" value="RNaseH_sf"/>
</dbReference>
<accession>A0ABR7MDQ5</accession>
<sequence>MNQQEVKSCIQLFEGKIKVSKMLQWTGVPKSSYYYQARKGRQGRIPSTHTRLETGELLRNESVVIAIKFVLGIEFVDYGYQKMTACLRLEGFVINEKKVYRLMTESCLLYSSKITGKSTNRKFVQFYTQQADAPMQQLCMDIKYLYIHGAGRNALLLTVLDVFSRRNLGQLLWWKMRKHQVKWLLSQILYKHRVEGITLRNDNGSQFIATIVREYLQEQGVNQEFTHVATPEENSFIEAYHSLVERSIEQRYEFESIYEAGLVLNRWKQFYNETRLHGNLGKRTPMQVWDEHYRSIEPLRPPLAEKPEEKSRPAIRDSEAYAIAATYSLYFSRGEATFDGSGEKQKKCLTNIDLLSSF</sequence>
<evidence type="ECO:0000313" key="2">
    <source>
        <dbReference type="EMBL" id="MBC6492654.1"/>
    </source>
</evidence>
<dbReference type="InterPro" id="IPR012337">
    <property type="entry name" value="RNaseH-like_sf"/>
</dbReference>
<dbReference type="InterPro" id="IPR001584">
    <property type="entry name" value="Integrase_cat-core"/>
</dbReference>
<dbReference type="Pfam" id="PF13276">
    <property type="entry name" value="HTH_21"/>
    <property type="match status" value="1"/>
</dbReference>
<dbReference type="PROSITE" id="PS50994">
    <property type="entry name" value="INTEGRASE"/>
    <property type="match status" value="1"/>
</dbReference>
<dbReference type="Proteomes" id="UP000765802">
    <property type="component" value="Unassembled WGS sequence"/>
</dbReference>
<dbReference type="EMBL" id="MBUA01000028">
    <property type="protein sequence ID" value="MBC6492654.1"/>
    <property type="molecule type" value="Genomic_DNA"/>
</dbReference>
<name>A0ABR7MDQ5_9BACT</name>
<dbReference type="SUPFAM" id="SSF53098">
    <property type="entry name" value="Ribonuclease H-like"/>
    <property type="match status" value="1"/>
</dbReference>
<keyword evidence="3" id="KW-1185">Reference proteome</keyword>
<dbReference type="Pfam" id="PF00665">
    <property type="entry name" value="rve"/>
    <property type="match status" value="1"/>
</dbReference>
<evidence type="ECO:0000313" key="3">
    <source>
        <dbReference type="Proteomes" id="UP000765802"/>
    </source>
</evidence>
<gene>
    <name evidence="2" type="ORF">BC349_16450</name>
</gene>
<dbReference type="PANTHER" id="PTHR47515">
    <property type="entry name" value="LOW CALCIUM RESPONSE LOCUS PROTEIN T"/>
    <property type="match status" value="1"/>
</dbReference>
<protein>
    <recommendedName>
        <fullName evidence="1">Integrase catalytic domain-containing protein</fullName>
    </recommendedName>
</protein>
<dbReference type="Gene3D" id="3.30.420.10">
    <property type="entry name" value="Ribonuclease H-like superfamily/Ribonuclease H"/>
    <property type="match status" value="1"/>
</dbReference>
<dbReference type="PANTHER" id="PTHR47515:SF2">
    <property type="entry name" value="INTEGRASE CORE DOMAIN PROTEIN"/>
    <property type="match status" value="1"/>
</dbReference>
<comment type="caution">
    <text evidence="2">The sequence shown here is derived from an EMBL/GenBank/DDBJ whole genome shotgun (WGS) entry which is preliminary data.</text>
</comment>
<feature type="domain" description="Integrase catalytic" evidence="1">
    <location>
        <begin position="130"/>
        <end position="293"/>
    </location>
</feature>